<keyword evidence="1" id="KW-0732">Signal</keyword>
<proteinExistence type="predicted"/>
<dbReference type="InterPro" id="IPR011990">
    <property type="entry name" value="TPR-like_helical_dom_sf"/>
</dbReference>
<evidence type="ECO:0000313" key="5">
    <source>
        <dbReference type="EMBL" id="VAW88403.1"/>
    </source>
</evidence>
<dbReference type="InterPro" id="IPR039565">
    <property type="entry name" value="BamD-like"/>
</dbReference>
<evidence type="ECO:0000259" key="4">
    <source>
        <dbReference type="Pfam" id="PF13525"/>
    </source>
</evidence>
<evidence type="ECO:0000256" key="1">
    <source>
        <dbReference type="ARBA" id="ARBA00022729"/>
    </source>
</evidence>
<feature type="domain" description="Outer membrane lipoprotein BamD-like" evidence="4">
    <location>
        <begin position="38"/>
        <end position="237"/>
    </location>
</feature>
<dbReference type="NCBIfam" id="TIGR03302">
    <property type="entry name" value="OM_YfiO"/>
    <property type="match status" value="1"/>
</dbReference>
<dbReference type="InterPro" id="IPR017689">
    <property type="entry name" value="BamD"/>
</dbReference>
<keyword evidence="2" id="KW-0472">Membrane</keyword>
<dbReference type="SUPFAM" id="SSF48452">
    <property type="entry name" value="TPR-like"/>
    <property type="match status" value="1"/>
</dbReference>
<organism evidence="5">
    <name type="scientific">hydrothermal vent metagenome</name>
    <dbReference type="NCBI Taxonomy" id="652676"/>
    <lineage>
        <taxon>unclassified sequences</taxon>
        <taxon>metagenomes</taxon>
        <taxon>ecological metagenomes</taxon>
    </lineage>
</organism>
<dbReference type="Gene3D" id="1.25.40.10">
    <property type="entry name" value="Tetratricopeptide repeat domain"/>
    <property type="match status" value="1"/>
</dbReference>
<gene>
    <name evidence="5" type="ORF">MNBD_GAMMA17-2237</name>
</gene>
<dbReference type="EMBL" id="UOFQ01000096">
    <property type="protein sequence ID" value="VAW88403.1"/>
    <property type="molecule type" value="Genomic_DNA"/>
</dbReference>
<dbReference type="PROSITE" id="PS51257">
    <property type="entry name" value="PROKAR_LIPOPROTEIN"/>
    <property type="match status" value="1"/>
</dbReference>
<evidence type="ECO:0000256" key="2">
    <source>
        <dbReference type="ARBA" id="ARBA00023136"/>
    </source>
</evidence>
<keyword evidence="3" id="KW-0998">Cell outer membrane</keyword>
<accession>A0A3B0ZJH0</accession>
<name>A0A3B0ZJH0_9ZZZZ</name>
<evidence type="ECO:0000256" key="3">
    <source>
        <dbReference type="ARBA" id="ARBA00023237"/>
    </source>
</evidence>
<dbReference type="AlphaFoldDB" id="A0A3B0ZJH0"/>
<sequence>MRPINIIYCFVTVLLLLLAGCATTVPKSTDRDQSTQRMSANALYTAGKEAMNNGDPQGSIHHFNTLITQYPTNELTLQGRLELAYAYHKSGQTSATIATTERFINQHPQHKNIDYAYYLRGLTAYGAAIARLGTDISTDTAITGAPYESHMALEFLHELINHFPNGKFSGDTRQRINELNERVALYLVIAAQQQFAQGNLAKAGLLAQSVVEEHPESASLQKAAIITNQAYQLLGLSGDNPLNVTIDQMKSTLKPDAQPPPITPLLVSHVTRATTEEVETTSAAAIMSTSENGTENIPLEITPAKEIAAVAVPKEPQEMIATPDILNIVKKLNVHGNTLWHSHSSTYRLYLGGHLNTIYSQEKALLTISTDKNGNGPDLTCEYSTRHGGLENVKADKVTACNTLANKLQTYLENN</sequence>
<dbReference type="Pfam" id="PF13525">
    <property type="entry name" value="YfiO"/>
    <property type="match status" value="1"/>
</dbReference>
<protein>
    <recommendedName>
        <fullName evidence="4">Outer membrane lipoprotein BamD-like domain-containing protein</fullName>
    </recommendedName>
</protein>
<reference evidence="5" key="1">
    <citation type="submission" date="2018-06" db="EMBL/GenBank/DDBJ databases">
        <authorList>
            <person name="Zhirakovskaya E."/>
        </authorList>
    </citation>
    <scope>NUCLEOTIDE SEQUENCE</scope>
</reference>